<evidence type="ECO:0000313" key="3">
    <source>
        <dbReference type="EMBL" id="MDX5895369.1"/>
    </source>
</evidence>
<keyword evidence="1" id="KW-0812">Transmembrane</keyword>
<proteinExistence type="predicted"/>
<keyword evidence="1" id="KW-0472">Membrane</keyword>
<organism evidence="2 4">
    <name type="scientific">Rubrobacter radiotolerans</name>
    <name type="common">Arthrobacter radiotolerans</name>
    <dbReference type="NCBI Taxonomy" id="42256"/>
    <lineage>
        <taxon>Bacteria</taxon>
        <taxon>Bacillati</taxon>
        <taxon>Actinomycetota</taxon>
        <taxon>Rubrobacteria</taxon>
        <taxon>Rubrobacterales</taxon>
        <taxon>Rubrobacteraceae</taxon>
        <taxon>Rubrobacter</taxon>
    </lineage>
</organism>
<dbReference type="Proteomes" id="UP001281130">
    <property type="component" value="Unassembled WGS sequence"/>
</dbReference>
<protein>
    <submittedName>
        <fullName evidence="3">DUF1622 domain-containing protein</fullName>
    </submittedName>
</protein>
<reference evidence="3" key="2">
    <citation type="submission" date="2023-11" db="EMBL/GenBank/DDBJ databases">
        <title>MicrobeMod: A computational toolkit for identifying prokaryotic methylation and restriction-modification with nanopore sequencing.</title>
        <authorList>
            <person name="Crits-Christoph A."/>
            <person name="Kang S.C."/>
            <person name="Lee H."/>
            <person name="Ostrov N."/>
        </authorList>
    </citation>
    <scope>NUCLEOTIDE SEQUENCE</scope>
    <source>
        <strain evidence="3">ATCC 51242</strain>
    </source>
</reference>
<keyword evidence="1" id="KW-1133">Transmembrane helix</keyword>
<feature type="transmembrane region" description="Helical" evidence="1">
    <location>
        <begin position="47"/>
        <end position="68"/>
    </location>
</feature>
<dbReference type="KEGG" id="rrd:RradSPS_2811"/>
<accession>A0A023X7R6</accession>
<dbReference type="InterPro" id="IPR012427">
    <property type="entry name" value="DUF1622"/>
</dbReference>
<geneLocation type="plasmid" evidence="2">
    <name>1</name>
</geneLocation>
<feature type="transmembrane region" description="Helical" evidence="1">
    <location>
        <begin position="12"/>
        <end position="35"/>
    </location>
</feature>
<reference evidence="2 4" key="1">
    <citation type="submission" date="2014-03" db="EMBL/GenBank/DDBJ databases">
        <title>Complete genome sequence of the Radio-Resistant Rubrobacter radiotolerans RSPS-4.</title>
        <authorList>
            <person name="Egas C.C."/>
            <person name="Barroso C.C."/>
            <person name="Froufe H.J.C."/>
            <person name="Pacheco J.J."/>
            <person name="Albuquerque L.L."/>
            <person name="da Costa M.M.S."/>
        </authorList>
    </citation>
    <scope>NUCLEOTIDE SEQUENCE [LARGE SCALE GENOMIC DNA]</scope>
    <source>
        <strain evidence="2 4">RSPS-4</strain>
        <plasmid evidence="2 4">1</plasmid>
    </source>
</reference>
<dbReference type="EMBL" id="JAWXXX010000002">
    <property type="protein sequence ID" value="MDX5895369.1"/>
    <property type="molecule type" value="Genomic_DNA"/>
</dbReference>
<evidence type="ECO:0000313" key="2">
    <source>
        <dbReference type="EMBL" id="AHY48094.1"/>
    </source>
</evidence>
<dbReference type="RefSeq" id="WP_041338535.1">
    <property type="nucleotide sequence ID" value="NZ_CP007515.1"/>
</dbReference>
<dbReference type="Proteomes" id="UP000025229">
    <property type="component" value="Plasmid 1"/>
</dbReference>
<dbReference type="HOGENOM" id="CLU_2318394_0_0_11"/>
<dbReference type="AlphaFoldDB" id="A0A023X7R6"/>
<dbReference type="EMBL" id="CP007515">
    <property type="protein sequence ID" value="AHY48094.1"/>
    <property type="molecule type" value="Genomic_DNA"/>
</dbReference>
<evidence type="ECO:0000256" key="1">
    <source>
        <dbReference type="SAM" id="Phobius"/>
    </source>
</evidence>
<dbReference type="Pfam" id="PF07784">
    <property type="entry name" value="DUF1622"/>
    <property type="match status" value="1"/>
</dbReference>
<keyword evidence="2" id="KW-0614">Plasmid</keyword>
<evidence type="ECO:0000313" key="4">
    <source>
        <dbReference type="Proteomes" id="UP000025229"/>
    </source>
</evidence>
<name>A0A023X7R6_RUBRA</name>
<sequence>MELYREALSLVRFLALSVGGFAIFVGLARGVLAARGPGGGARAAEEILGHASLGLDFCVGATLLNLVLNPTLTAVATTALTILVRKLLTLSLGLSARPR</sequence>
<keyword evidence="4" id="KW-1185">Reference proteome</keyword>
<gene>
    <name evidence="2" type="ORF">RradSPS_2811</name>
    <name evidence="3" type="ORF">SIL72_15180</name>
</gene>